<comment type="catalytic activity">
    <reaction evidence="10">
        <text>a cytidine in tRNA + acetyl-CoA + ATP + H2O = an N(4)-acetylcytidine in tRNA + ADP + phosphate + CoA + H(+)</text>
        <dbReference type="Rhea" id="RHEA:53876"/>
        <dbReference type="Rhea" id="RHEA-COMP:13670"/>
        <dbReference type="Rhea" id="RHEA-COMP:13671"/>
        <dbReference type="ChEBI" id="CHEBI:15377"/>
        <dbReference type="ChEBI" id="CHEBI:15378"/>
        <dbReference type="ChEBI" id="CHEBI:30616"/>
        <dbReference type="ChEBI" id="CHEBI:43474"/>
        <dbReference type="ChEBI" id="CHEBI:57287"/>
        <dbReference type="ChEBI" id="CHEBI:57288"/>
        <dbReference type="ChEBI" id="CHEBI:74900"/>
        <dbReference type="ChEBI" id="CHEBI:82748"/>
        <dbReference type="ChEBI" id="CHEBI:456216"/>
    </reaction>
</comment>
<evidence type="ECO:0000256" key="11">
    <source>
        <dbReference type="SAM" id="MobiDB-lite"/>
    </source>
</evidence>
<evidence type="ECO:0000313" key="16">
    <source>
        <dbReference type="EMBL" id="KAK7070913.1"/>
    </source>
</evidence>
<feature type="binding site" evidence="10">
    <location>
        <begin position="289"/>
        <end position="298"/>
    </location>
    <ligand>
        <name>ATP</name>
        <dbReference type="ChEBI" id="CHEBI:30616"/>
    </ligand>
</feature>
<evidence type="ECO:0000256" key="10">
    <source>
        <dbReference type="HAMAP-Rule" id="MF_03211"/>
    </source>
</evidence>
<keyword evidence="8 10" id="KW-0012">Acyltransferase</keyword>
<dbReference type="GO" id="GO:1990883">
    <property type="term" value="F:18S rRNA cytidine N-acetyltransferase activity"/>
    <property type="evidence" value="ECO:0007669"/>
    <property type="project" value="TreeGrafter"/>
</dbReference>
<dbReference type="Pfam" id="PF13718">
    <property type="entry name" value="GNAT_acetyltr_2"/>
    <property type="match status" value="1"/>
</dbReference>
<keyword evidence="6 10" id="KW-0067">ATP-binding</keyword>
<dbReference type="Proteomes" id="UP001381693">
    <property type="component" value="Unassembled WGS sequence"/>
</dbReference>
<evidence type="ECO:0000256" key="9">
    <source>
        <dbReference type="ARBA" id="ARBA00068357"/>
    </source>
</evidence>
<dbReference type="InterPro" id="IPR007807">
    <property type="entry name" value="TcmA/NAT10_helicase"/>
</dbReference>
<feature type="compositionally biased region" description="Low complexity" evidence="11">
    <location>
        <begin position="994"/>
        <end position="1009"/>
    </location>
</feature>
<dbReference type="GO" id="GO:0030686">
    <property type="term" value="C:90S preribosome"/>
    <property type="evidence" value="ECO:0007669"/>
    <property type="project" value="TreeGrafter"/>
</dbReference>
<dbReference type="GO" id="GO:0000049">
    <property type="term" value="F:tRNA binding"/>
    <property type="evidence" value="ECO:0007669"/>
    <property type="project" value="TreeGrafter"/>
</dbReference>
<evidence type="ECO:0000259" key="14">
    <source>
        <dbReference type="Pfam" id="PF13718"/>
    </source>
</evidence>
<comment type="subcellular location">
    <subcellularLocation>
        <location evidence="1 10">Nucleus</location>
        <location evidence="1 10">Nucleolus</location>
    </subcellularLocation>
</comment>
<evidence type="ECO:0000313" key="17">
    <source>
        <dbReference type="Proteomes" id="UP001381693"/>
    </source>
</evidence>
<dbReference type="InterPro" id="IPR032672">
    <property type="entry name" value="TmcA/NAT10/Kre33"/>
</dbReference>
<dbReference type="PANTHER" id="PTHR10925">
    <property type="entry name" value="N-ACETYLTRANSFERASE 10"/>
    <property type="match status" value="1"/>
</dbReference>
<feature type="domain" description="TmcA/NAT10 N-terminal" evidence="13">
    <location>
        <begin position="12"/>
        <end position="200"/>
    </location>
</feature>
<feature type="domain" description="Possible tRNA binding" evidence="15">
    <location>
        <begin position="758"/>
        <end position="976"/>
    </location>
</feature>
<feature type="binding site" evidence="10">
    <location>
        <position position="466"/>
    </location>
    <ligand>
        <name>ATP</name>
        <dbReference type="ChEBI" id="CHEBI:30616"/>
    </ligand>
</feature>
<dbReference type="InterPro" id="IPR033688">
    <property type="entry name" value="NAT10"/>
</dbReference>
<dbReference type="EC" id="2.3.1.-" evidence="10"/>
<feature type="compositionally biased region" description="Basic residues" evidence="11">
    <location>
        <begin position="1010"/>
        <end position="1028"/>
    </location>
</feature>
<dbReference type="HAMAP" id="MF_03211">
    <property type="entry name" value="RNA_acetyltr_Nat10"/>
    <property type="match status" value="1"/>
</dbReference>
<dbReference type="AlphaFoldDB" id="A0AAN9A0T7"/>
<dbReference type="InterPro" id="IPR027992">
    <property type="entry name" value="tRNA_bind_dom"/>
</dbReference>
<evidence type="ECO:0000259" key="15">
    <source>
        <dbReference type="Pfam" id="PF13725"/>
    </source>
</evidence>
<keyword evidence="5 10" id="KW-0547">Nucleotide-binding</keyword>
<feature type="binding site" evidence="10">
    <location>
        <begin position="632"/>
        <end position="638"/>
    </location>
    <ligand>
        <name>acetyl-CoA</name>
        <dbReference type="ChEBI" id="CHEBI:57288"/>
    </ligand>
</feature>
<comment type="function">
    <text evidence="10">RNA cytidine acetyltransferase with specificity toward both 18S rRNA and tRNAs. Catalyzes the formation of N(4)-acetylcytidine (ac4C) in 18S rRNA. Required for early nucleolar cleavages of precursor rRNA at sites A0, A1 and A2 during 18S rRNA synthesis. Catalyzes the formation of ac4C in serine and leucine tRNAs. Requires a tRNA-binding adapter protein for full tRNA acetyltransferase activity but not for 18S rRNA acetylation.</text>
</comment>
<evidence type="ECO:0000256" key="3">
    <source>
        <dbReference type="ARBA" id="ARBA00022679"/>
    </source>
</evidence>
<name>A0AAN9A0T7_HALRR</name>
<keyword evidence="2 10" id="KW-0698">rRNA processing</keyword>
<evidence type="ECO:0000256" key="8">
    <source>
        <dbReference type="ARBA" id="ARBA00023315"/>
    </source>
</evidence>
<proteinExistence type="inferred from homology"/>
<feature type="region of interest" description="Disordered" evidence="11">
    <location>
        <begin position="988"/>
        <end position="1028"/>
    </location>
</feature>
<dbReference type="Pfam" id="PF05127">
    <property type="entry name" value="NAT10_TcmA_helicase"/>
    <property type="match status" value="1"/>
</dbReference>
<dbReference type="GO" id="GO:0005524">
    <property type="term" value="F:ATP binding"/>
    <property type="evidence" value="ECO:0007669"/>
    <property type="project" value="UniProtKB-UniRule"/>
</dbReference>
<evidence type="ECO:0000259" key="13">
    <source>
        <dbReference type="Pfam" id="PF08351"/>
    </source>
</evidence>
<evidence type="ECO:0000259" key="12">
    <source>
        <dbReference type="Pfam" id="PF05127"/>
    </source>
</evidence>
<evidence type="ECO:0000256" key="7">
    <source>
        <dbReference type="ARBA" id="ARBA00023242"/>
    </source>
</evidence>
<dbReference type="Pfam" id="PF13725">
    <property type="entry name" value="tRNA_bind_2"/>
    <property type="match status" value="1"/>
</dbReference>
<dbReference type="GO" id="GO:1904812">
    <property type="term" value="P:rRNA acetylation involved in maturation of SSU-rRNA"/>
    <property type="evidence" value="ECO:0007669"/>
    <property type="project" value="InterPro"/>
</dbReference>
<dbReference type="InterPro" id="IPR000182">
    <property type="entry name" value="GNAT_dom"/>
</dbReference>
<keyword evidence="4 10" id="KW-0819">tRNA processing</keyword>
<dbReference type="Gene3D" id="3.40.50.300">
    <property type="entry name" value="P-loop containing nucleotide triphosphate hydrolases"/>
    <property type="match status" value="1"/>
</dbReference>
<feature type="domain" description="N-acetyltransferase" evidence="14">
    <location>
        <begin position="525"/>
        <end position="741"/>
    </location>
</feature>
<accession>A0AAN9A0T7</accession>
<sequence>MSTTSTQSVDLRLKTLIENGSQLNHRSLFVVLGPNSSEQVMVIHHLVSKTLKDRPSILWCHKKGSDVPRQSRKQLKKLEKNLKSGKVDISSENAFHLFLLATPIKYCSYSDTRAVLGSTYGMCVLQDIEGFTPNVLCRVIETVRGGGVVVIISKEKSLRQFFCLEMDVHSKLKTHSHPAVTPLFNERFVLSLGWCKSCLILDDKLQVMKELPSLNSDIHPVTRSKLEEQEVAKRRLQELQTSLEDGEKPLPQLVACCKTVDQAKSVLKMIDVITDKGLRGTVSITAGRGRGKSAALGLSVAAAVHFGLNNIFVTSPTPENLGTFFEFIFKGFDALEYKENHDYVIIQSTNVEFNEAIVRVNVFREYRQTIQYIEPSDAKLLNQAELLVIDEAAAIPLPYVKALMGSCTVFMSSTINGYEGTGRSLSLKLLNQLRLQSTSLPENITSDASISSGPTLHEVTLHESIRYGNGDPVEKWLDQLLCLDATSSHTYSSTCPPPHNCLLYYVNRDVLLSGHEESEEFLLQVISLLVASHYRNSPDDLQVLSDAPAHHLFVLLSPVGPGLTSLPTVLAVIQVCLEGGINKKVADACKSRGDRPSGDLVPWCLATQFLDTSVTELLGVRIVRVATHPDYQSMGYGSRAISLLWDYYNGKHLTLDDEESPAPANLETDQQDFIVPRRNEKPLLSKLGERTPEEVDYLSVSYGITQQLFKFWKRAGFIPLYISQVANKITGEHNCVMVRPIGVENQATAVSIPDHVEWVIKPAQEFLRRFITLLAASLRDLPPMLALSVIQSHDGYIKHRDIEWNELQLMINGHDLQRIEKYAKNLADRNLIMDILHHMAFIFFMKRLPAVQLSLVQAGILLGLGLQMKTVDDMLKLMELPVESLLGQLNRAVRRFLKAMNEIQEVALARYLPSATTTVAEFTPVDITLATDLDEAAKDFEEDAKRKRKHDKKGPGLLGDLSKYAVQGDEATWVEALQKKQDVVTIKNPTKPQRLSAAALERELAGPPTKKIKPSHKSKKKNKYKPVN</sequence>
<dbReference type="EMBL" id="JAXCGZ010015192">
    <property type="protein sequence ID" value="KAK7070913.1"/>
    <property type="molecule type" value="Genomic_DNA"/>
</dbReference>
<dbReference type="InterPro" id="IPR027417">
    <property type="entry name" value="P-loop_NTPase"/>
</dbReference>
<feature type="binding site" evidence="10">
    <location>
        <begin position="625"/>
        <end position="627"/>
    </location>
    <ligand>
        <name>acetyl-CoA</name>
        <dbReference type="ChEBI" id="CHEBI:57288"/>
    </ligand>
</feature>
<dbReference type="FunFam" id="3.40.50.300:FF:002218">
    <property type="entry name" value="tRNA(Met) cytidine acetyltransferase TmcA"/>
    <property type="match status" value="1"/>
</dbReference>
<comment type="caution">
    <text evidence="16">The sequence shown here is derived from an EMBL/GenBank/DDBJ whole genome shotgun (WGS) entry which is preliminary data.</text>
</comment>
<dbReference type="GO" id="GO:0051391">
    <property type="term" value="P:tRNA acetylation"/>
    <property type="evidence" value="ECO:0007669"/>
    <property type="project" value="UniProtKB-UniRule"/>
</dbReference>
<comment type="catalytic activity">
    <reaction evidence="10">
        <text>a cytidine in 18S rRNA + acetyl-CoA + ATP + H2O = an N(4)-acetylcytidine in 18S rRNA + ADP + phosphate + CoA + H(+)</text>
        <dbReference type="Rhea" id="RHEA:51424"/>
        <dbReference type="Rhea" id="RHEA-COMP:13575"/>
        <dbReference type="Rhea" id="RHEA-COMP:13576"/>
        <dbReference type="ChEBI" id="CHEBI:15377"/>
        <dbReference type="ChEBI" id="CHEBI:15378"/>
        <dbReference type="ChEBI" id="CHEBI:30616"/>
        <dbReference type="ChEBI" id="CHEBI:43474"/>
        <dbReference type="ChEBI" id="CHEBI:57287"/>
        <dbReference type="ChEBI" id="CHEBI:57288"/>
        <dbReference type="ChEBI" id="CHEBI:74900"/>
        <dbReference type="ChEBI" id="CHEBI:82748"/>
        <dbReference type="ChEBI" id="CHEBI:456216"/>
    </reaction>
</comment>
<evidence type="ECO:0000256" key="6">
    <source>
        <dbReference type="ARBA" id="ARBA00022840"/>
    </source>
</evidence>
<dbReference type="InterPro" id="IPR013562">
    <property type="entry name" value="TmcA/NAT10_N"/>
</dbReference>
<keyword evidence="3 10" id="KW-0808">Transferase</keyword>
<evidence type="ECO:0000256" key="5">
    <source>
        <dbReference type="ARBA" id="ARBA00022741"/>
    </source>
</evidence>
<evidence type="ECO:0000256" key="4">
    <source>
        <dbReference type="ARBA" id="ARBA00022694"/>
    </source>
</evidence>
<protein>
    <recommendedName>
        <fullName evidence="9 10">RNA cytidine acetyltransferase</fullName>
        <ecNumber evidence="10">2.3.1.-</ecNumber>
    </recommendedName>
    <alternativeName>
        <fullName evidence="10">18S rRNA cytosine acetyltransferase</fullName>
    </alternativeName>
</protein>
<feature type="domain" description="TcmA/NAT10 helicase" evidence="12">
    <location>
        <begin position="284"/>
        <end position="484"/>
    </location>
</feature>
<dbReference type="Gene3D" id="3.40.50.11040">
    <property type="match status" value="1"/>
</dbReference>
<keyword evidence="17" id="KW-1185">Reference proteome</keyword>
<dbReference type="Pfam" id="PF08351">
    <property type="entry name" value="TmcA_N"/>
    <property type="match status" value="1"/>
</dbReference>
<organism evidence="16 17">
    <name type="scientific">Halocaridina rubra</name>
    <name type="common">Hawaiian red shrimp</name>
    <dbReference type="NCBI Taxonomy" id="373956"/>
    <lineage>
        <taxon>Eukaryota</taxon>
        <taxon>Metazoa</taxon>
        <taxon>Ecdysozoa</taxon>
        <taxon>Arthropoda</taxon>
        <taxon>Crustacea</taxon>
        <taxon>Multicrustacea</taxon>
        <taxon>Malacostraca</taxon>
        <taxon>Eumalacostraca</taxon>
        <taxon>Eucarida</taxon>
        <taxon>Decapoda</taxon>
        <taxon>Pleocyemata</taxon>
        <taxon>Caridea</taxon>
        <taxon>Atyoidea</taxon>
        <taxon>Atyidae</taxon>
        <taxon>Halocaridina</taxon>
    </lineage>
</organism>
<evidence type="ECO:0000256" key="1">
    <source>
        <dbReference type="ARBA" id="ARBA00004604"/>
    </source>
</evidence>
<dbReference type="PANTHER" id="PTHR10925:SF5">
    <property type="entry name" value="RNA CYTIDINE ACETYLTRANSFERASE"/>
    <property type="match status" value="1"/>
</dbReference>
<gene>
    <name evidence="16" type="primary">NAT10_4</name>
    <name evidence="16" type="ORF">SK128_015580</name>
</gene>
<keyword evidence="7 10" id="KW-0539">Nucleus</keyword>
<feature type="binding site" evidence="10">
    <location>
        <position position="714"/>
    </location>
    <ligand>
        <name>acetyl-CoA</name>
        <dbReference type="ChEBI" id="CHEBI:57288"/>
    </ligand>
</feature>
<reference evidence="16 17" key="1">
    <citation type="submission" date="2023-11" db="EMBL/GenBank/DDBJ databases">
        <title>Halocaridina rubra genome assembly.</title>
        <authorList>
            <person name="Smith C."/>
        </authorList>
    </citation>
    <scope>NUCLEOTIDE SEQUENCE [LARGE SCALE GENOMIC DNA]</scope>
    <source>
        <strain evidence="16">EP-1</strain>
        <tissue evidence="16">Whole</tissue>
    </source>
</reference>
<evidence type="ECO:0000256" key="2">
    <source>
        <dbReference type="ARBA" id="ARBA00022552"/>
    </source>
</evidence>
<comment type="similarity">
    <text evidence="10">Belongs to the RNA cytidine acetyltransferase family. NAT10 subfamily.</text>
</comment>
<dbReference type="Gene3D" id="3.40.630.30">
    <property type="match status" value="1"/>
</dbReference>
<dbReference type="GO" id="GO:0005730">
    <property type="term" value="C:nucleolus"/>
    <property type="evidence" value="ECO:0007669"/>
    <property type="project" value="UniProtKB-SubCell"/>
</dbReference>